<gene>
    <name evidence="4" type="ORF">J4Q44_G00176070</name>
</gene>
<dbReference type="PANTHER" id="PTHR46766:SF1">
    <property type="entry name" value="GLUTAMINE-RICH PROTEIN 2"/>
    <property type="match status" value="1"/>
</dbReference>
<evidence type="ECO:0000259" key="3">
    <source>
        <dbReference type="Pfam" id="PF16043"/>
    </source>
</evidence>
<dbReference type="InterPro" id="IPR032013">
    <property type="entry name" value="DUF4795"/>
</dbReference>
<reference evidence="4 5" key="1">
    <citation type="submission" date="2021-04" db="EMBL/GenBank/DDBJ databases">
        <authorList>
            <person name="De Guttry C."/>
            <person name="Zahm M."/>
            <person name="Klopp C."/>
            <person name="Cabau C."/>
            <person name="Louis A."/>
            <person name="Berthelot C."/>
            <person name="Parey E."/>
            <person name="Roest Crollius H."/>
            <person name="Montfort J."/>
            <person name="Robinson-Rechavi M."/>
            <person name="Bucao C."/>
            <person name="Bouchez O."/>
            <person name="Gislard M."/>
            <person name="Lluch J."/>
            <person name="Milhes M."/>
            <person name="Lampietro C."/>
            <person name="Lopez Roques C."/>
            <person name="Donnadieu C."/>
            <person name="Braasch I."/>
            <person name="Desvignes T."/>
            <person name="Postlethwait J."/>
            <person name="Bobe J."/>
            <person name="Wedekind C."/>
            <person name="Guiguen Y."/>
        </authorList>
    </citation>
    <scope>NUCLEOTIDE SEQUENCE [LARGE SCALE GENOMIC DNA]</scope>
    <source>
        <strain evidence="4">Cs_M1</strain>
        <tissue evidence="4">Blood</tissue>
    </source>
</reference>
<evidence type="ECO:0000256" key="2">
    <source>
        <dbReference type="SAM" id="MobiDB-lite"/>
    </source>
</evidence>
<evidence type="ECO:0000256" key="1">
    <source>
        <dbReference type="SAM" id="Coils"/>
    </source>
</evidence>
<proteinExistence type="predicted"/>
<accession>A0AAN8QV41</accession>
<feature type="domain" description="DUF4795" evidence="3">
    <location>
        <begin position="145"/>
        <end position="268"/>
    </location>
</feature>
<dbReference type="AlphaFoldDB" id="A0AAN8QV41"/>
<feature type="compositionally biased region" description="Gly residues" evidence="2">
    <location>
        <begin position="91"/>
        <end position="102"/>
    </location>
</feature>
<feature type="compositionally biased region" description="Low complexity" evidence="2">
    <location>
        <begin position="76"/>
        <end position="90"/>
    </location>
</feature>
<feature type="region of interest" description="Disordered" evidence="2">
    <location>
        <begin position="76"/>
        <end position="108"/>
    </location>
</feature>
<protein>
    <recommendedName>
        <fullName evidence="3">DUF4795 domain-containing protein</fullName>
    </recommendedName>
</protein>
<dbReference type="EMBL" id="JAGTTL010000015">
    <property type="protein sequence ID" value="KAK6311943.1"/>
    <property type="molecule type" value="Genomic_DNA"/>
</dbReference>
<sequence>MAKGSDSEDSSNSAQQGQLRLQILYLRNAVQKVEEEVLLLKTENTSAKAEQKTKKDRQLQNQMDNLRGMLEDMMASSSSLLSQSLQQGPEQGQGSGQAGGQQGSTCPSCSVDVSRKVSQLFQRYENLQGLVSSFMNQQGGGRPRAESSELMNDVQGAILQLQAECEKLHSTANHLIEEQSQKQVHIDHLYKSMEELDEKKADKDLVEMEIEIKADKRALETKVSRMQFDSMTEELNTMFQELLSKITGQEQDWHKIIDKISTEMECKVGL</sequence>
<feature type="coiled-coil region" evidence="1">
    <location>
        <begin position="30"/>
        <end position="69"/>
    </location>
</feature>
<name>A0AAN8QV41_9TELE</name>
<evidence type="ECO:0000313" key="5">
    <source>
        <dbReference type="Proteomes" id="UP001356427"/>
    </source>
</evidence>
<evidence type="ECO:0000313" key="4">
    <source>
        <dbReference type="EMBL" id="KAK6311943.1"/>
    </source>
</evidence>
<organism evidence="4 5">
    <name type="scientific">Coregonus suidteri</name>
    <dbReference type="NCBI Taxonomy" id="861788"/>
    <lineage>
        <taxon>Eukaryota</taxon>
        <taxon>Metazoa</taxon>
        <taxon>Chordata</taxon>
        <taxon>Craniata</taxon>
        <taxon>Vertebrata</taxon>
        <taxon>Euteleostomi</taxon>
        <taxon>Actinopterygii</taxon>
        <taxon>Neopterygii</taxon>
        <taxon>Teleostei</taxon>
        <taxon>Protacanthopterygii</taxon>
        <taxon>Salmoniformes</taxon>
        <taxon>Salmonidae</taxon>
        <taxon>Coregoninae</taxon>
        <taxon>Coregonus</taxon>
    </lineage>
</organism>
<keyword evidence="1" id="KW-0175">Coiled coil</keyword>
<dbReference type="PANTHER" id="PTHR46766">
    <property type="entry name" value="GLUTAMINE-RICH PROTEIN 2"/>
    <property type="match status" value="1"/>
</dbReference>
<keyword evidence="5" id="KW-1185">Reference proteome</keyword>
<feature type="non-terminal residue" evidence="4">
    <location>
        <position position="270"/>
    </location>
</feature>
<dbReference type="Pfam" id="PF16043">
    <property type="entry name" value="DUF4795"/>
    <property type="match status" value="1"/>
</dbReference>
<dbReference type="Proteomes" id="UP001356427">
    <property type="component" value="Unassembled WGS sequence"/>
</dbReference>
<comment type="caution">
    <text evidence="4">The sequence shown here is derived from an EMBL/GenBank/DDBJ whole genome shotgun (WGS) entry which is preliminary data.</text>
</comment>